<dbReference type="PANTHER" id="PTHR31973">
    <property type="entry name" value="POLYPROTEIN, PUTATIVE-RELATED"/>
    <property type="match status" value="1"/>
</dbReference>
<dbReference type="PANTHER" id="PTHR31973:SF190">
    <property type="entry name" value="MULE TRANSPOSASE DOMAIN-CONTAINING PROTEIN"/>
    <property type="match status" value="1"/>
</dbReference>
<evidence type="ECO:0000313" key="2">
    <source>
        <dbReference type="Proteomes" id="UP000235145"/>
    </source>
</evidence>
<accession>A0A9R1X1F5</accession>
<organism evidence="1 2">
    <name type="scientific">Lactuca sativa</name>
    <name type="common">Garden lettuce</name>
    <dbReference type="NCBI Taxonomy" id="4236"/>
    <lineage>
        <taxon>Eukaryota</taxon>
        <taxon>Viridiplantae</taxon>
        <taxon>Streptophyta</taxon>
        <taxon>Embryophyta</taxon>
        <taxon>Tracheophyta</taxon>
        <taxon>Spermatophyta</taxon>
        <taxon>Magnoliopsida</taxon>
        <taxon>eudicotyledons</taxon>
        <taxon>Gunneridae</taxon>
        <taxon>Pentapetalae</taxon>
        <taxon>asterids</taxon>
        <taxon>campanulids</taxon>
        <taxon>Asterales</taxon>
        <taxon>Asteraceae</taxon>
        <taxon>Cichorioideae</taxon>
        <taxon>Cichorieae</taxon>
        <taxon>Lactucinae</taxon>
        <taxon>Lactuca</taxon>
    </lineage>
</organism>
<reference evidence="1 2" key="1">
    <citation type="journal article" date="2017" name="Nat. Commun.">
        <title>Genome assembly with in vitro proximity ligation data and whole-genome triplication in lettuce.</title>
        <authorList>
            <person name="Reyes-Chin-Wo S."/>
            <person name="Wang Z."/>
            <person name="Yang X."/>
            <person name="Kozik A."/>
            <person name="Arikit S."/>
            <person name="Song C."/>
            <person name="Xia L."/>
            <person name="Froenicke L."/>
            <person name="Lavelle D.O."/>
            <person name="Truco M.J."/>
            <person name="Xia R."/>
            <person name="Zhu S."/>
            <person name="Xu C."/>
            <person name="Xu H."/>
            <person name="Xu X."/>
            <person name="Cox K."/>
            <person name="Korf I."/>
            <person name="Meyers B.C."/>
            <person name="Michelmore R.W."/>
        </authorList>
    </citation>
    <scope>NUCLEOTIDE SEQUENCE [LARGE SCALE GENOMIC DNA]</scope>
    <source>
        <strain evidence="2">cv. Salinas</strain>
        <tissue evidence="1">Seedlings</tissue>
    </source>
</reference>
<keyword evidence="2" id="KW-1185">Reference proteome</keyword>
<name>A0A9R1X1F5_LACSA</name>
<gene>
    <name evidence="1" type="ORF">LSAT_V11C700381600</name>
</gene>
<sequence>MVGNKQLLHIENITVGYSRKALGEELDFGLLALGNDGDMHRMGIQGLTVVLLSPTKVIIKESVNDVSPELDRNQKKGKYVVSSRKKLVYSQSIVPYGTFSGPSQVIQGNEPLMDDEPVMNDEQIIDNELVIDDEYDCEDSEDEIRMMQKTVLDEETLNNDIYPVAYAIVETENINSWTWFLEHLDDDLDLNSSSNFTFISYWKKGDELREAVWCCGKVYSILKFNRAIEKLKKLNPEAHEWLSKIHAKHWAKSHFSRREMTDSLTNNLCEVFNSKLDEARYKPIIICLEFIREYLTKRIKNNKIEANKMNVLFSEVDKYQVTVCCELEREELHLQEIGNYMYSMPACYCCNNGSEYGDPEAWVNKCYWLNWQVGEKKKKRAADETNQSTSLRMKYLTVTCSNIHNKGHNARTCKGQGGPMERGVDRSRGKMLLFSFKVRTRLQCLVMVCCRNRYF</sequence>
<dbReference type="AlphaFoldDB" id="A0A9R1X1F5"/>
<dbReference type="Proteomes" id="UP000235145">
    <property type="component" value="Unassembled WGS sequence"/>
</dbReference>
<proteinExistence type="predicted"/>
<evidence type="ECO:0008006" key="3">
    <source>
        <dbReference type="Google" id="ProtNLM"/>
    </source>
</evidence>
<dbReference type="EMBL" id="NBSK02000007">
    <property type="protein sequence ID" value="KAJ0195591.1"/>
    <property type="molecule type" value="Genomic_DNA"/>
</dbReference>
<protein>
    <recommendedName>
        <fullName evidence="3">MULE transposase domain-containing protein</fullName>
    </recommendedName>
</protein>
<evidence type="ECO:0000313" key="1">
    <source>
        <dbReference type="EMBL" id="KAJ0195591.1"/>
    </source>
</evidence>
<comment type="caution">
    <text evidence="1">The sequence shown here is derived from an EMBL/GenBank/DDBJ whole genome shotgun (WGS) entry which is preliminary data.</text>
</comment>